<evidence type="ECO:0000313" key="3">
    <source>
        <dbReference type="Proteomes" id="UP000244817"/>
    </source>
</evidence>
<gene>
    <name evidence="2" type="ORF">DC363_05610</name>
</gene>
<name>A0A2T7FYT2_9RHOB</name>
<comment type="caution">
    <text evidence="2">The sequence shown here is derived from an EMBL/GenBank/DDBJ whole genome shotgun (WGS) entry which is preliminary data.</text>
</comment>
<reference evidence="2 3" key="1">
    <citation type="submission" date="2018-04" db="EMBL/GenBank/DDBJ databases">
        <title>Pelagivirga bohaiensis gen. nov., sp. nov., a bacterium isolated from the Bohai Sea.</title>
        <authorList>
            <person name="Ji X."/>
        </authorList>
    </citation>
    <scope>NUCLEOTIDE SEQUENCE [LARGE SCALE GENOMIC DNA]</scope>
    <source>
        <strain evidence="2 3">BH-SD16</strain>
    </source>
</reference>
<organism evidence="2 3">
    <name type="scientific">Thalassorhabdomicrobium marinisediminis</name>
    <dbReference type="NCBI Taxonomy" id="2170577"/>
    <lineage>
        <taxon>Bacteria</taxon>
        <taxon>Pseudomonadati</taxon>
        <taxon>Pseudomonadota</taxon>
        <taxon>Alphaproteobacteria</taxon>
        <taxon>Rhodobacterales</taxon>
        <taxon>Paracoccaceae</taxon>
        <taxon>Thalassorhabdomicrobium</taxon>
    </lineage>
</organism>
<dbReference type="RefSeq" id="WP_108640149.1">
    <property type="nucleotide sequence ID" value="NZ_QCYG01000003.1"/>
</dbReference>
<accession>A0A2T7FYT2</accession>
<evidence type="ECO:0000313" key="2">
    <source>
        <dbReference type="EMBL" id="PVA07321.1"/>
    </source>
</evidence>
<feature type="signal peptide" evidence="1">
    <location>
        <begin position="1"/>
        <end position="22"/>
    </location>
</feature>
<dbReference type="AlphaFoldDB" id="A0A2T7FYT2"/>
<evidence type="ECO:0000256" key="1">
    <source>
        <dbReference type="SAM" id="SignalP"/>
    </source>
</evidence>
<proteinExistence type="predicted"/>
<evidence type="ECO:0008006" key="4">
    <source>
        <dbReference type="Google" id="ProtNLM"/>
    </source>
</evidence>
<feature type="chain" id="PRO_5015779486" description="Secreted protein" evidence="1">
    <location>
        <begin position="23"/>
        <end position="129"/>
    </location>
</feature>
<keyword evidence="3" id="KW-1185">Reference proteome</keyword>
<dbReference type="Proteomes" id="UP000244817">
    <property type="component" value="Unassembled WGS sequence"/>
</dbReference>
<dbReference type="EMBL" id="QCYG01000003">
    <property type="protein sequence ID" value="PVA07321.1"/>
    <property type="molecule type" value="Genomic_DNA"/>
</dbReference>
<protein>
    <recommendedName>
        <fullName evidence="4">Secreted protein</fullName>
    </recommendedName>
</protein>
<dbReference type="OrthoDB" id="7874094at2"/>
<sequence length="129" mass="13694">MTTPAPFLLAACAGLLLTDARAAPQTETLSRLAASYKQDAGKRGPCVSNGTDRSFYFAAEARSGVRRTGRLAPGEMLCTTGHGAGGVVSVYESPDVVEGCSRLVDGPVPEVLRRYADFDRCTWSSHDPE</sequence>
<keyword evidence="1" id="KW-0732">Signal</keyword>